<evidence type="ECO:0000313" key="1">
    <source>
        <dbReference type="EMBL" id="CAE0655246.1"/>
    </source>
</evidence>
<proteinExistence type="predicted"/>
<dbReference type="EMBL" id="HBIV01009749">
    <property type="protein sequence ID" value="CAE0655246.1"/>
    <property type="molecule type" value="Transcribed_RNA"/>
</dbReference>
<name>A0A7S4DKL5_9EUKA</name>
<sequence length="93" mass="10465">MPHTRVRAKFYIAIRARPARDIFHDDACTGCLCMVRNLETHPHGTCGIGREILAEEDDLVLKIVLNCFVLTGFLRKTSKQAFFSHSLNSCISS</sequence>
<gene>
    <name evidence="1" type="ORF">LGLO00237_LOCUS7376</name>
</gene>
<reference evidence="1" key="1">
    <citation type="submission" date="2021-01" db="EMBL/GenBank/DDBJ databases">
        <authorList>
            <person name="Corre E."/>
            <person name="Pelletier E."/>
            <person name="Niang G."/>
            <person name="Scheremetjew M."/>
            <person name="Finn R."/>
            <person name="Kale V."/>
            <person name="Holt S."/>
            <person name="Cochrane G."/>
            <person name="Meng A."/>
            <person name="Brown T."/>
            <person name="Cohen L."/>
        </authorList>
    </citation>
    <scope>NUCLEOTIDE SEQUENCE</scope>
    <source>
        <strain evidence="1">CCCM811</strain>
    </source>
</reference>
<protein>
    <submittedName>
        <fullName evidence="1">Uncharacterized protein</fullName>
    </submittedName>
</protein>
<accession>A0A7S4DKL5</accession>
<dbReference type="AlphaFoldDB" id="A0A7S4DKL5"/>
<organism evidence="1">
    <name type="scientific">Lotharella globosa</name>
    <dbReference type="NCBI Taxonomy" id="91324"/>
    <lineage>
        <taxon>Eukaryota</taxon>
        <taxon>Sar</taxon>
        <taxon>Rhizaria</taxon>
        <taxon>Cercozoa</taxon>
        <taxon>Chlorarachniophyceae</taxon>
        <taxon>Lotharella</taxon>
    </lineage>
</organism>